<dbReference type="GO" id="GO:0009451">
    <property type="term" value="P:RNA modification"/>
    <property type="evidence" value="ECO:0007669"/>
    <property type="project" value="InterPro"/>
</dbReference>
<feature type="repeat" description="PPR" evidence="3">
    <location>
        <begin position="258"/>
        <end position="292"/>
    </location>
</feature>
<feature type="repeat" description="PPR" evidence="3">
    <location>
        <begin position="527"/>
        <end position="561"/>
    </location>
</feature>
<feature type="repeat" description="PPR" evidence="3">
    <location>
        <begin position="424"/>
        <end position="458"/>
    </location>
</feature>
<dbReference type="Pfam" id="PF20431">
    <property type="entry name" value="E_motif"/>
    <property type="match status" value="1"/>
</dbReference>
<dbReference type="PANTHER" id="PTHR47926:SF407">
    <property type="entry name" value="(WILD MALAYSIAN BANANA) HYPOTHETICAL PROTEIN"/>
    <property type="match status" value="1"/>
</dbReference>
<evidence type="ECO:0000256" key="2">
    <source>
        <dbReference type="ARBA" id="ARBA00061659"/>
    </source>
</evidence>
<evidence type="ECO:0000313" key="5">
    <source>
        <dbReference type="Proteomes" id="UP000663760"/>
    </source>
</evidence>
<feature type="repeat" description="PPR" evidence="3">
    <location>
        <begin position="126"/>
        <end position="160"/>
    </location>
</feature>
<dbReference type="NCBIfam" id="TIGR00756">
    <property type="entry name" value="PPR"/>
    <property type="match status" value="8"/>
</dbReference>
<gene>
    <name evidence="4" type="ORF">SI8410_01000932</name>
</gene>
<dbReference type="PANTHER" id="PTHR47926">
    <property type="entry name" value="PENTATRICOPEPTIDE REPEAT-CONTAINING PROTEIN"/>
    <property type="match status" value="1"/>
</dbReference>
<dbReference type="InterPro" id="IPR002885">
    <property type="entry name" value="PPR_rpt"/>
</dbReference>
<keyword evidence="5" id="KW-1185">Reference proteome</keyword>
<name>A0A7I8JZ91_SPIIN</name>
<dbReference type="GO" id="GO:0003723">
    <property type="term" value="F:RNA binding"/>
    <property type="evidence" value="ECO:0007669"/>
    <property type="project" value="InterPro"/>
</dbReference>
<dbReference type="InterPro" id="IPR046848">
    <property type="entry name" value="E_motif"/>
</dbReference>
<dbReference type="Pfam" id="PF01535">
    <property type="entry name" value="PPR"/>
    <property type="match status" value="4"/>
</dbReference>
<dbReference type="FunFam" id="1.25.40.10:FF:000212">
    <property type="entry name" value="Pentatricopeptide repeat-containing protein At2g03380, mitochondrial"/>
    <property type="match status" value="1"/>
</dbReference>
<dbReference type="AlphaFoldDB" id="A0A7I8JZ91"/>
<dbReference type="InterPro" id="IPR011990">
    <property type="entry name" value="TPR-like_helical_dom_sf"/>
</dbReference>
<dbReference type="EMBL" id="LR746264">
    <property type="protein sequence ID" value="CAA7388764.1"/>
    <property type="molecule type" value="Genomic_DNA"/>
</dbReference>
<evidence type="ECO:0000256" key="3">
    <source>
        <dbReference type="PROSITE-ProRule" id="PRU00708"/>
    </source>
</evidence>
<comment type="similarity">
    <text evidence="2">Belongs to the PPR family. PCMP-E subfamily.</text>
</comment>
<accession>A0A7I8JZ91</accession>
<dbReference type="InterPro" id="IPR046960">
    <property type="entry name" value="PPR_At4g14850-like_plant"/>
</dbReference>
<reference evidence="4" key="1">
    <citation type="submission" date="2020-02" db="EMBL/GenBank/DDBJ databases">
        <authorList>
            <person name="Scholz U."/>
            <person name="Mascher M."/>
            <person name="Fiebig A."/>
        </authorList>
    </citation>
    <scope>NUCLEOTIDE SEQUENCE</scope>
</reference>
<dbReference type="Proteomes" id="UP000663760">
    <property type="component" value="Chromosome 1"/>
</dbReference>
<protein>
    <submittedName>
        <fullName evidence="4">Uncharacterized protein</fullName>
    </submittedName>
</protein>
<organism evidence="4 5">
    <name type="scientific">Spirodela intermedia</name>
    <name type="common">Intermediate duckweed</name>
    <dbReference type="NCBI Taxonomy" id="51605"/>
    <lineage>
        <taxon>Eukaryota</taxon>
        <taxon>Viridiplantae</taxon>
        <taxon>Streptophyta</taxon>
        <taxon>Embryophyta</taxon>
        <taxon>Tracheophyta</taxon>
        <taxon>Spermatophyta</taxon>
        <taxon>Magnoliopsida</taxon>
        <taxon>Liliopsida</taxon>
        <taxon>Araceae</taxon>
        <taxon>Lemnoideae</taxon>
        <taxon>Spirodela</taxon>
    </lineage>
</organism>
<dbReference type="FunFam" id="1.25.40.10:FF:000442">
    <property type="entry name" value="Pentatricopeptide repeat-containing protein At3g49710"/>
    <property type="match status" value="1"/>
</dbReference>
<keyword evidence="1" id="KW-0677">Repeat</keyword>
<feature type="repeat" description="PPR" evidence="3">
    <location>
        <begin position="393"/>
        <end position="423"/>
    </location>
</feature>
<dbReference type="OrthoDB" id="601293at2759"/>
<dbReference type="FunFam" id="1.25.40.10:FF:000348">
    <property type="entry name" value="Pentatricopeptide repeat-containing protein chloroplastic"/>
    <property type="match status" value="1"/>
</dbReference>
<dbReference type="PROSITE" id="PS51375">
    <property type="entry name" value="PPR"/>
    <property type="match status" value="5"/>
</dbReference>
<evidence type="ECO:0000313" key="4">
    <source>
        <dbReference type="EMBL" id="CAA7388764.1"/>
    </source>
</evidence>
<sequence length="706" mass="77452">MIHAQPRKGAILLSSFPPSSCSRFCRLLLPRPRWVSSTGGIDPELVSLLRDGGRSSRGRSLGFNVVAALKAFAFSLPSGEQIHSLAVKSGLHRCNVFVRNGLINMYGKCRAPDAAESIFRSGSPLDAASWNTMIVMYVKLGRLESARRLFDEMPDRDCVSFTTMIMGLGQRDEPAQALRVFQEMLSADIRPNEVTLSSVTSACSHLHSIVTGRAVHGLAIKSGLEDFLLVSTNLVHFYALSSSIKESETVFTSMPERNIVTWNTMLNGYAKAGLTDAARVLFERIPAKDLVSWATMVDGYLRANRLQEALLMYREMAKTVVVDGRPNEVMIVDLISSCARLSAFNEGRQFHAVILKSGLDSYAFVQATIVHFYAECGYIELASSQFWSGDMGNVSSWNALIGGFIHNNMLETARSLFDEMPDRDVVSWSTMIAGYSKKGSPSAALDLFHGMQAQGIQPNEITLLSVLSAISASGTLEQGRRVHNYIRHHSIWLTDNLRAALIDMYSKCGSIGEALLLFNQTRDSAANISPWNAVICGLAMHGHAEMSLRIFSELENTKIKPNSITFIGVLSACCHKGLVAEGKHYFEQMKNAYKIEPTIKHYGCMVDLLGRAGLLEEAHQLVVAMPMEPDVVIWGTMLAASRTHGNVEIGEKAVRGLTSLEPNHGASKVLLSNIYADAGRWEDVLLVRQAMQARGLKKLPGCSGVV</sequence>
<evidence type="ECO:0000256" key="1">
    <source>
        <dbReference type="ARBA" id="ARBA00022737"/>
    </source>
</evidence>
<dbReference type="Pfam" id="PF13041">
    <property type="entry name" value="PPR_2"/>
    <property type="match status" value="3"/>
</dbReference>
<proteinExistence type="inferred from homology"/>
<dbReference type="Gene3D" id="1.25.40.10">
    <property type="entry name" value="Tetratricopeptide repeat domain"/>
    <property type="match status" value="4"/>
</dbReference>